<gene>
    <name evidence="1" type="ORF">MSG28_013947</name>
</gene>
<comment type="caution">
    <text evidence="1">The sequence shown here is derived from an EMBL/GenBank/DDBJ whole genome shotgun (WGS) entry which is preliminary data.</text>
</comment>
<keyword evidence="2" id="KW-1185">Reference proteome</keyword>
<accession>A0ACC0K9J1</accession>
<organism evidence="1 2">
    <name type="scientific">Choristoneura fumiferana</name>
    <name type="common">Spruce budworm moth</name>
    <name type="synonym">Archips fumiferana</name>
    <dbReference type="NCBI Taxonomy" id="7141"/>
    <lineage>
        <taxon>Eukaryota</taxon>
        <taxon>Metazoa</taxon>
        <taxon>Ecdysozoa</taxon>
        <taxon>Arthropoda</taxon>
        <taxon>Hexapoda</taxon>
        <taxon>Insecta</taxon>
        <taxon>Pterygota</taxon>
        <taxon>Neoptera</taxon>
        <taxon>Endopterygota</taxon>
        <taxon>Lepidoptera</taxon>
        <taxon>Glossata</taxon>
        <taxon>Ditrysia</taxon>
        <taxon>Tortricoidea</taxon>
        <taxon>Tortricidae</taxon>
        <taxon>Tortricinae</taxon>
        <taxon>Choristoneura</taxon>
    </lineage>
</organism>
<protein>
    <submittedName>
        <fullName evidence="1">Uncharacterized protein</fullName>
    </submittedName>
</protein>
<evidence type="ECO:0000313" key="2">
    <source>
        <dbReference type="Proteomes" id="UP001064048"/>
    </source>
</evidence>
<evidence type="ECO:0000313" key="1">
    <source>
        <dbReference type="EMBL" id="KAI8433093.1"/>
    </source>
</evidence>
<dbReference type="EMBL" id="CM046124">
    <property type="protein sequence ID" value="KAI8433093.1"/>
    <property type="molecule type" value="Genomic_DNA"/>
</dbReference>
<sequence>MNNYNFNSTIQYKSKLESNQGKSSHLIFKSEENLNKYGNFRRHYSNNNADLVETYSKKLKMDINEVVRDILGIRKHQKSKVLSKELKLLLQAITYFLKKSSVTSTEKKSNNTSFIGKVKNFRRQFSPTNIDTNLNPVLKAVLIMLEVIDRDMPASNALDPLSPKAKKVFKRIVSRNYVDDFGYKVKGHNNFTTDLNNMGLNWQELTLRIVNCAPADRLHNMKLLYLILSNDIILLKDASATTDFFHSRRMSFGNDLERKALIYRINTDLSRVDNIIRHYKKENKVTNVKKRKQKQSLLKKIKTLWKTSKDDLINILRKRSKPHVVKEMERKKAEEEKTHSFLEVVQKWQDNLDIMPFRNKRSIREYTKLKNRMKNIIPHYLRGKLHPALSAKGIGVRKKPITYKMRPQSTVHPAAKIAQTIATSKPKAILTSFSLEEQSEEEYQEARQLEIHGGVGDCSSAIFLFVPVSLEEPAACQPASKAALTRSGSRLFNRKLETPYFVVRVIMAQNINPHYASSSNPAKQNEDTIKLKDNHAVSKRLQKELMELMRCADKGISAFPESENLFKWIGTINGPLETVYAGHKYKLSLEFPNSYPYAPPVVKFVTPCFHPNVDTCGLICLDILKDKWTALYDVRTVLLSIQSLLAEPNTQSPLNQQASFLWPNQPAYKKYLDEFYSKHRDS</sequence>
<proteinExistence type="predicted"/>
<dbReference type="Proteomes" id="UP001064048">
    <property type="component" value="Chromosome 24"/>
</dbReference>
<reference evidence="1 2" key="1">
    <citation type="journal article" date="2022" name="Genome Biol. Evol.">
        <title>The Spruce Budworm Genome: Reconstructing the Evolutionary History of Antifreeze Proteins.</title>
        <authorList>
            <person name="Beliveau C."/>
            <person name="Gagne P."/>
            <person name="Picq S."/>
            <person name="Vernygora O."/>
            <person name="Keeling C.I."/>
            <person name="Pinkney K."/>
            <person name="Doucet D."/>
            <person name="Wen F."/>
            <person name="Johnston J.S."/>
            <person name="Maaroufi H."/>
            <person name="Boyle B."/>
            <person name="Laroche J."/>
            <person name="Dewar K."/>
            <person name="Juretic N."/>
            <person name="Blackburn G."/>
            <person name="Nisole A."/>
            <person name="Brunet B."/>
            <person name="Brandao M."/>
            <person name="Lumley L."/>
            <person name="Duan J."/>
            <person name="Quan G."/>
            <person name="Lucarotti C.J."/>
            <person name="Roe A.D."/>
            <person name="Sperling F.A.H."/>
            <person name="Levesque R.C."/>
            <person name="Cusson M."/>
        </authorList>
    </citation>
    <scope>NUCLEOTIDE SEQUENCE [LARGE SCALE GENOMIC DNA]</scope>
    <source>
        <strain evidence="1">Glfc:IPQL:Cfum</strain>
    </source>
</reference>
<name>A0ACC0K9J1_CHOFU</name>